<feature type="transmembrane region" description="Helical" evidence="1">
    <location>
        <begin position="153"/>
        <end position="176"/>
    </location>
</feature>
<dbReference type="AlphaFoldDB" id="A0A953T4Z6"/>
<proteinExistence type="predicted"/>
<dbReference type="RefSeq" id="WP_223644729.1">
    <property type="nucleotide sequence ID" value="NZ_JAIQBY010000022.1"/>
</dbReference>
<evidence type="ECO:0000313" key="2">
    <source>
        <dbReference type="EMBL" id="MBZ4195510.1"/>
    </source>
</evidence>
<protein>
    <recommendedName>
        <fullName evidence="4">RDD domain-containing protein</fullName>
    </recommendedName>
</protein>
<keyword evidence="1" id="KW-1133">Transmembrane helix</keyword>
<keyword evidence="3" id="KW-1185">Reference proteome</keyword>
<evidence type="ECO:0000313" key="3">
    <source>
        <dbReference type="Proteomes" id="UP000772186"/>
    </source>
</evidence>
<feature type="transmembrane region" description="Helical" evidence="1">
    <location>
        <begin position="49"/>
        <end position="71"/>
    </location>
</feature>
<reference evidence="2 3" key="1">
    <citation type="submission" date="2021-09" db="EMBL/GenBank/DDBJ databases">
        <title>WGS of Mycoplasma sp. Zaradi2 strains.</title>
        <authorList>
            <person name="Spergser J."/>
        </authorList>
    </citation>
    <scope>NUCLEOTIDE SEQUENCE [LARGE SCALE GENOMIC DNA]</scope>
    <source>
        <strain evidence="2 3">1331</strain>
    </source>
</reference>
<dbReference type="Proteomes" id="UP000772186">
    <property type="component" value="Unassembled WGS sequence"/>
</dbReference>
<name>A0A953T4Z6_9MOLU</name>
<organism evidence="2 3">
    <name type="scientific">Mycoplasma tauri</name>
    <dbReference type="NCBI Taxonomy" id="547987"/>
    <lineage>
        <taxon>Bacteria</taxon>
        <taxon>Bacillati</taxon>
        <taxon>Mycoplasmatota</taxon>
        <taxon>Mollicutes</taxon>
        <taxon>Mycoplasmataceae</taxon>
        <taxon>Mycoplasma</taxon>
    </lineage>
</organism>
<evidence type="ECO:0008006" key="4">
    <source>
        <dbReference type="Google" id="ProtNLM"/>
    </source>
</evidence>
<keyword evidence="1" id="KW-0812">Transmembrane</keyword>
<accession>A0A953T4Z6</accession>
<comment type="caution">
    <text evidence="2">The sequence shown here is derived from an EMBL/GenBank/DDBJ whole genome shotgun (WGS) entry which is preliminary data.</text>
</comment>
<feature type="transmembrane region" description="Helical" evidence="1">
    <location>
        <begin position="113"/>
        <end position="133"/>
    </location>
</feature>
<keyword evidence="1" id="KW-0472">Membrane</keyword>
<dbReference type="EMBL" id="JAIQBY010000022">
    <property type="protein sequence ID" value="MBZ4195510.1"/>
    <property type="molecule type" value="Genomic_DNA"/>
</dbReference>
<evidence type="ECO:0000256" key="1">
    <source>
        <dbReference type="SAM" id="Phobius"/>
    </source>
</evidence>
<gene>
    <name evidence="2" type="ORF">LAD73_02155</name>
</gene>
<sequence>MLHKNVTFWIRLFYRVFDIFCFISLVILSFYLTISKKFNVDENSFILKYYLFWILSVIQAAILFILIPFFLDGRTLGMLISRVQLLLDNSNNDYQKDNNLKKIRIICYLKRSVFSFWIWFFIVILILFCVRHNEVKLFLEYIKNNNSSSKFSFAFANNFLKIFLSIYILFLTIDLLSIIVSKKRIGIIDLLSNSRVVWIKHYNPMSSLESKLVPFYNKNEKYNIFD</sequence>
<feature type="transmembrane region" description="Helical" evidence="1">
    <location>
        <begin position="12"/>
        <end position="34"/>
    </location>
</feature>